<dbReference type="SUPFAM" id="SSF53335">
    <property type="entry name" value="S-adenosyl-L-methionine-dependent methyltransferases"/>
    <property type="match status" value="1"/>
</dbReference>
<feature type="domain" description="O-methyltransferase dimerisation" evidence="7">
    <location>
        <begin position="25"/>
        <end position="115"/>
    </location>
</feature>
<evidence type="ECO:0000259" key="7">
    <source>
        <dbReference type="Pfam" id="PF08100"/>
    </source>
</evidence>
<dbReference type="InterPro" id="IPR012967">
    <property type="entry name" value="COMT_dimerisation"/>
</dbReference>
<dbReference type="Proteomes" id="UP000032180">
    <property type="component" value="Chromosome 11"/>
</dbReference>
<proteinExistence type="inferred from homology"/>
<reference evidence="8" key="3">
    <citation type="submission" date="2015-04" db="UniProtKB">
        <authorList>
            <consortium name="EnsemblPlants"/>
        </authorList>
    </citation>
    <scope>IDENTIFICATION</scope>
</reference>
<dbReference type="AlphaFoldDB" id="A0A0D9XRC3"/>
<dbReference type="PIRSF" id="PIRSF005739">
    <property type="entry name" value="O-mtase"/>
    <property type="match status" value="1"/>
</dbReference>
<accession>A0A0D9XRC3</accession>
<dbReference type="PANTHER" id="PTHR11746">
    <property type="entry name" value="O-METHYLTRANSFERASE"/>
    <property type="match status" value="1"/>
</dbReference>
<dbReference type="GO" id="GO:0046983">
    <property type="term" value="F:protein dimerization activity"/>
    <property type="evidence" value="ECO:0007669"/>
    <property type="project" value="InterPro"/>
</dbReference>
<dbReference type="PROSITE" id="PS51683">
    <property type="entry name" value="SAM_OMT_II"/>
    <property type="match status" value="1"/>
</dbReference>
<dbReference type="HOGENOM" id="CLU_005533_7_0_1"/>
<evidence type="ECO:0008006" key="10">
    <source>
        <dbReference type="Google" id="ProtNLM"/>
    </source>
</evidence>
<dbReference type="Pfam" id="PF00891">
    <property type="entry name" value="Methyltransf_2"/>
    <property type="match status" value="1"/>
</dbReference>
<dbReference type="InterPro" id="IPR036390">
    <property type="entry name" value="WH_DNA-bd_sf"/>
</dbReference>
<protein>
    <recommendedName>
        <fullName evidence="10">O-methyltransferase domain-containing protein</fullName>
    </recommendedName>
</protein>
<evidence type="ECO:0000259" key="6">
    <source>
        <dbReference type="Pfam" id="PF00891"/>
    </source>
</evidence>
<keyword evidence="3" id="KW-0949">S-adenosyl-L-methionine</keyword>
<dbReference type="SUPFAM" id="SSF46785">
    <property type="entry name" value="Winged helix' DNA-binding domain"/>
    <property type="match status" value="1"/>
</dbReference>
<dbReference type="InterPro" id="IPR029063">
    <property type="entry name" value="SAM-dependent_MTases_sf"/>
</dbReference>
<dbReference type="InterPro" id="IPR001077">
    <property type="entry name" value="COMT_C"/>
</dbReference>
<dbReference type="eggNOG" id="KOG3178">
    <property type="taxonomic scope" value="Eukaryota"/>
</dbReference>
<sequence>MAANTQTIEVPNDAELMQAQADLFRHSLYYLTSMGLRCAVELGIPTTIHSLGGAASVSDLMSSLSLPDNKLPFLQRLMRVLVTAGVFAAEGGSGSGRSTFDVERFRLTPLSRILVDGVVADEHHSQRCFVLGVTSRHYVDAAFALAEWFRKDLASPVPSPFEDVHGARLFDESTPELDPELDAVVNEGLAAHDNLGIGTLLRECRGVFEGVKTLVDCCGRHGATARAIVKAFPQIKCTVLDVPRLVDQAPRDGVVNYVAGDAFQAVPSAQAVMLKLVLHHLSDDDSVKILTQCRKAIPSRKEGGKVIVIDILVGPSLGPVMFEAQLMMDMLMMVNTRGRQRDEKDWHDLFTKAGFSDYKVVKKLGARAVFEVYP</sequence>
<evidence type="ECO:0000313" key="8">
    <source>
        <dbReference type="EnsemblPlants" id="LPERR11G08710.1"/>
    </source>
</evidence>
<evidence type="ECO:0000256" key="2">
    <source>
        <dbReference type="ARBA" id="ARBA00022679"/>
    </source>
</evidence>
<evidence type="ECO:0000256" key="4">
    <source>
        <dbReference type="ARBA" id="ARBA00034481"/>
    </source>
</evidence>
<dbReference type="Pfam" id="PF08100">
    <property type="entry name" value="Dimerisation"/>
    <property type="match status" value="1"/>
</dbReference>
<evidence type="ECO:0000256" key="1">
    <source>
        <dbReference type="ARBA" id="ARBA00022603"/>
    </source>
</evidence>
<dbReference type="GO" id="GO:0008171">
    <property type="term" value="F:O-methyltransferase activity"/>
    <property type="evidence" value="ECO:0007669"/>
    <property type="project" value="InterPro"/>
</dbReference>
<keyword evidence="1" id="KW-0489">Methyltransferase</keyword>
<reference evidence="9" key="2">
    <citation type="submission" date="2013-12" db="EMBL/GenBank/DDBJ databases">
        <authorList>
            <person name="Yu Y."/>
            <person name="Lee S."/>
            <person name="de Baynast K."/>
            <person name="Wissotski M."/>
            <person name="Liu L."/>
            <person name="Talag J."/>
            <person name="Goicoechea J."/>
            <person name="Angelova A."/>
            <person name="Jetty R."/>
            <person name="Kudrna D."/>
            <person name="Golser W."/>
            <person name="Rivera L."/>
            <person name="Zhang J."/>
            <person name="Wing R."/>
        </authorList>
    </citation>
    <scope>NUCLEOTIDE SEQUENCE</scope>
</reference>
<keyword evidence="9" id="KW-1185">Reference proteome</keyword>
<feature type="domain" description="O-methyltransferase C-terminal" evidence="6">
    <location>
        <begin position="145"/>
        <end position="356"/>
    </location>
</feature>
<evidence type="ECO:0000256" key="5">
    <source>
        <dbReference type="PIRSR" id="PIRSR005739-1"/>
    </source>
</evidence>
<dbReference type="Gene3D" id="3.40.50.150">
    <property type="entry name" value="Vaccinia Virus protein VP39"/>
    <property type="match status" value="1"/>
</dbReference>
<dbReference type="Gramene" id="LPERR11G08710.1">
    <property type="protein sequence ID" value="LPERR11G08710.1"/>
    <property type="gene ID" value="LPERR11G08710"/>
</dbReference>
<evidence type="ECO:0000256" key="3">
    <source>
        <dbReference type="ARBA" id="ARBA00022691"/>
    </source>
</evidence>
<dbReference type="InterPro" id="IPR036388">
    <property type="entry name" value="WH-like_DNA-bd_sf"/>
</dbReference>
<organism evidence="8 9">
    <name type="scientific">Leersia perrieri</name>
    <dbReference type="NCBI Taxonomy" id="77586"/>
    <lineage>
        <taxon>Eukaryota</taxon>
        <taxon>Viridiplantae</taxon>
        <taxon>Streptophyta</taxon>
        <taxon>Embryophyta</taxon>
        <taxon>Tracheophyta</taxon>
        <taxon>Spermatophyta</taxon>
        <taxon>Magnoliopsida</taxon>
        <taxon>Liliopsida</taxon>
        <taxon>Poales</taxon>
        <taxon>Poaceae</taxon>
        <taxon>BOP clade</taxon>
        <taxon>Oryzoideae</taxon>
        <taxon>Oryzeae</taxon>
        <taxon>Oryzinae</taxon>
        <taxon>Leersia</taxon>
    </lineage>
</organism>
<dbReference type="STRING" id="77586.A0A0D9XRC3"/>
<dbReference type="Gene3D" id="1.10.10.10">
    <property type="entry name" value="Winged helix-like DNA-binding domain superfamily/Winged helix DNA-binding domain"/>
    <property type="match status" value="1"/>
</dbReference>
<feature type="active site" description="Proton acceptor" evidence="5">
    <location>
        <position position="279"/>
    </location>
</feature>
<dbReference type="EnsemblPlants" id="LPERR11G08710.1">
    <property type="protein sequence ID" value="LPERR11G08710.1"/>
    <property type="gene ID" value="LPERR11G08710"/>
</dbReference>
<dbReference type="GO" id="GO:0032259">
    <property type="term" value="P:methylation"/>
    <property type="evidence" value="ECO:0007669"/>
    <property type="project" value="UniProtKB-KW"/>
</dbReference>
<dbReference type="FunFam" id="3.40.50.150:FF:000185">
    <property type="entry name" value="O-methyltransferase family protein"/>
    <property type="match status" value="1"/>
</dbReference>
<keyword evidence="2" id="KW-0808">Transferase</keyword>
<comment type="similarity">
    <text evidence="4">Belongs to the class I-like SAM-binding methyltransferase superfamily. Cation-independent O-methyltransferase family. COMT subfamily.</text>
</comment>
<dbReference type="InterPro" id="IPR016461">
    <property type="entry name" value="COMT-like"/>
</dbReference>
<name>A0A0D9XRC3_9ORYZ</name>
<dbReference type="FunFam" id="1.10.10.10:FF:000213">
    <property type="entry name" value="Coniferyl alcohol 9-O-methyltransferase"/>
    <property type="match status" value="1"/>
</dbReference>
<reference evidence="8 9" key="1">
    <citation type="submission" date="2012-08" db="EMBL/GenBank/DDBJ databases">
        <title>Oryza genome evolution.</title>
        <authorList>
            <person name="Wing R.A."/>
        </authorList>
    </citation>
    <scope>NUCLEOTIDE SEQUENCE</scope>
</reference>
<evidence type="ECO:0000313" key="9">
    <source>
        <dbReference type="Proteomes" id="UP000032180"/>
    </source>
</evidence>